<evidence type="ECO:0000313" key="3">
    <source>
        <dbReference type="EMBL" id="ASO19411.1"/>
    </source>
</evidence>
<gene>
    <name evidence="3" type="ORF">AHOG_08835</name>
</gene>
<dbReference type="AlphaFoldDB" id="A0A221W1G1"/>
<protein>
    <submittedName>
        <fullName evidence="3">SNARE associated Golgi protein</fullName>
    </submittedName>
</protein>
<evidence type="ECO:0000259" key="2">
    <source>
        <dbReference type="Pfam" id="PF09335"/>
    </source>
</evidence>
<keyword evidence="1" id="KW-1133">Transmembrane helix</keyword>
<proteinExistence type="predicted"/>
<feature type="transmembrane region" description="Helical" evidence="1">
    <location>
        <begin position="143"/>
        <end position="160"/>
    </location>
</feature>
<organism evidence="3 4">
    <name type="scientific">Actinoalloteichus hoggarensis</name>
    <dbReference type="NCBI Taxonomy" id="1470176"/>
    <lineage>
        <taxon>Bacteria</taxon>
        <taxon>Bacillati</taxon>
        <taxon>Actinomycetota</taxon>
        <taxon>Actinomycetes</taxon>
        <taxon>Pseudonocardiales</taxon>
        <taxon>Pseudonocardiaceae</taxon>
        <taxon>Actinoalloteichus</taxon>
    </lineage>
</organism>
<dbReference type="EMBL" id="CP022521">
    <property type="protein sequence ID" value="ASO19411.1"/>
    <property type="molecule type" value="Genomic_DNA"/>
</dbReference>
<accession>A0A221W1G1</accession>
<feature type="transmembrane region" description="Helical" evidence="1">
    <location>
        <begin position="12"/>
        <end position="35"/>
    </location>
</feature>
<keyword evidence="4" id="KW-1185">Reference proteome</keyword>
<feature type="transmembrane region" description="Helical" evidence="1">
    <location>
        <begin position="111"/>
        <end position="131"/>
    </location>
</feature>
<feature type="domain" description="VTT" evidence="2">
    <location>
        <begin position="37"/>
        <end position="151"/>
    </location>
</feature>
<dbReference type="Pfam" id="PF09335">
    <property type="entry name" value="VTT_dom"/>
    <property type="match status" value="1"/>
</dbReference>
<dbReference type="Proteomes" id="UP000204221">
    <property type="component" value="Chromosome"/>
</dbReference>
<name>A0A221W1G1_9PSEU</name>
<reference evidence="3 4" key="1">
    <citation type="submission" date="2017-07" db="EMBL/GenBank/DDBJ databases">
        <title>Complete genome sequence of Actinoalloteichus hoggarensis DSM 45943, type strain of Actinoalloteichus hoggarensis.</title>
        <authorList>
            <person name="Ruckert C."/>
            <person name="Nouioui I."/>
            <person name="Willmese J."/>
            <person name="van Wezel G."/>
            <person name="Klenk H.-P."/>
            <person name="Kalinowski J."/>
            <person name="Zotchev S.B."/>
        </authorList>
    </citation>
    <scope>NUCLEOTIDE SEQUENCE [LARGE SCALE GENOMIC DNA]</scope>
    <source>
        <strain evidence="3 4">DSM 45943</strain>
    </source>
</reference>
<dbReference type="InterPro" id="IPR032816">
    <property type="entry name" value="VTT_dom"/>
</dbReference>
<sequence length="161" mass="17533">MLLWIGLMSAAFGVSVLAALIPLISIELFVIALMLQRPDTAWWQLAAFVAAGQVIGKLLYYYAGRGSLPLPKLFRRSADTPSRWSLRLARFREVCRERPVWTAGVLLSSSFISLPPFAAVSVIAGVAGIPLRTFVLTGLVGRFGRFALVAVVPGIAGAWWF</sequence>
<keyword evidence="1" id="KW-0472">Membrane</keyword>
<feature type="transmembrane region" description="Helical" evidence="1">
    <location>
        <begin position="42"/>
        <end position="63"/>
    </location>
</feature>
<dbReference type="KEGG" id="ahg:AHOG_08835"/>
<evidence type="ECO:0000256" key="1">
    <source>
        <dbReference type="SAM" id="Phobius"/>
    </source>
</evidence>
<evidence type="ECO:0000313" key="4">
    <source>
        <dbReference type="Proteomes" id="UP000204221"/>
    </source>
</evidence>
<keyword evidence="1" id="KW-0812">Transmembrane</keyword>